<protein>
    <submittedName>
        <fullName evidence="1">Uncharacterized protein</fullName>
    </submittedName>
</protein>
<name>A0ACB9CT97_CICIN</name>
<sequence>MIYMMPITFCSSLLPWTTIDALPLKSIRFWHLKNGWRTNIKLLSKLLKAVKFCWYKRAQLALGIGDEDLARQALKRRKSYAGKILEIPAQDKLEHLFCLLSSVLPVIKQIHFEQCSELELERKPRADLYNNIVPHHPRSESSLI</sequence>
<reference evidence="1 2" key="2">
    <citation type="journal article" date="2022" name="Mol. Ecol. Resour.">
        <title>The genomes of chicory, endive, great burdock and yacon provide insights into Asteraceae paleo-polyploidization history and plant inulin production.</title>
        <authorList>
            <person name="Fan W."/>
            <person name="Wang S."/>
            <person name="Wang H."/>
            <person name="Wang A."/>
            <person name="Jiang F."/>
            <person name="Liu H."/>
            <person name="Zhao H."/>
            <person name="Xu D."/>
            <person name="Zhang Y."/>
        </authorList>
    </citation>
    <scope>NUCLEOTIDE SEQUENCE [LARGE SCALE GENOMIC DNA]</scope>
    <source>
        <strain evidence="2">cv. Punajuju</strain>
        <tissue evidence="1">Leaves</tissue>
    </source>
</reference>
<evidence type="ECO:0000313" key="2">
    <source>
        <dbReference type="Proteomes" id="UP001055811"/>
    </source>
</evidence>
<dbReference type="Proteomes" id="UP001055811">
    <property type="component" value="Linkage Group LG05"/>
</dbReference>
<reference evidence="2" key="1">
    <citation type="journal article" date="2022" name="Mol. Ecol. Resour.">
        <title>The genomes of chicory, endive, great burdock and yacon provide insights into Asteraceae palaeo-polyploidization history and plant inulin production.</title>
        <authorList>
            <person name="Fan W."/>
            <person name="Wang S."/>
            <person name="Wang H."/>
            <person name="Wang A."/>
            <person name="Jiang F."/>
            <person name="Liu H."/>
            <person name="Zhao H."/>
            <person name="Xu D."/>
            <person name="Zhang Y."/>
        </authorList>
    </citation>
    <scope>NUCLEOTIDE SEQUENCE [LARGE SCALE GENOMIC DNA]</scope>
    <source>
        <strain evidence="2">cv. Punajuju</strain>
    </source>
</reference>
<keyword evidence="2" id="KW-1185">Reference proteome</keyword>
<accession>A0ACB9CT97</accession>
<gene>
    <name evidence="1" type="ORF">L2E82_27459</name>
</gene>
<dbReference type="EMBL" id="CM042013">
    <property type="protein sequence ID" value="KAI3737456.1"/>
    <property type="molecule type" value="Genomic_DNA"/>
</dbReference>
<proteinExistence type="predicted"/>
<organism evidence="1 2">
    <name type="scientific">Cichorium intybus</name>
    <name type="common">Chicory</name>
    <dbReference type="NCBI Taxonomy" id="13427"/>
    <lineage>
        <taxon>Eukaryota</taxon>
        <taxon>Viridiplantae</taxon>
        <taxon>Streptophyta</taxon>
        <taxon>Embryophyta</taxon>
        <taxon>Tracheophyta</taxon>
        <taxon>Spermatophyta</taxon>
        <taxon>Magnoliopsida</taxon>
        <taxon>eudicotyledons</taxon>
        <taxon>Gunneridae</taxon>
        <taxon>Pentapetalae</taxon>
        <taxon>asterids</taxon>
        <taxon>campanulids</taxon>
        <taxon>Asterales</taxon>
        <taxon>Asteraceae</taxon>
        <taxon>Cichorioideae</taxon>
        <taxon>Cichorieae</taxon>
        <taxon>Cichoriinae</taxon>
        <taxon>Cichorium</taxon>
    </lineage>
</organism>
<evidence type="ECO:0000313" key="1">
    <source>
        <dbReference type="EMBL" id="KAI3737456.1"/>
    </source>
</evidence>
<comment type="caution">
    <text evidence="1">The sequence shown here is derived from an EMBL/GenBank/DDBJ whole genome shotgun (WGS) entry which is preliminary data.</text>
</comment>